<dbReference type="AlphaFoldDB" id="A0A834TFK7"/>
<dbReference type="Proteomes" id="UP000634136">
    <property type="component" value="Unassembled WGS sequence"/>
</dbReference>
<reference evidence="1" key="1">
    <citation type="submission" date="2020-09" db="EMBL/GenBank/DDBJ databases">
        <title>Genome-Enabled Discovery of Anthraquinone Biosynthesis in Senna tora.</title>
        <authorList>
            <person name="Kang S.-H."/>
            <person name="Pandey R.P."/>
            <person name="Lee C.-M."/>
            <person name="Sim J.-S."/>
            <person name="Jeong J.-T."/>
            <person name="Choi B.-S."/>
            <person name="Jung M."/>
            <person name="Ginzburg D."/>
            <person name="Zhao K."/>
            <person name="Won S.Y."/>
            <person name="Oh T.-J."/>
            <person name="Yu Y."/>
            <person name="Kim N.-H."/>
            <person name="Lee O.R."/>
            <person name="Lee T.-H."/>
            <person name="Bashyal P."/>
            <person name="Kim T.-S."/>
            <person name="Lee W.-H."/>
            <person name="Kawkins C."/>
            <person name="Kim C.-K."/>
            <person name="Kim J.S."/>
            <person name="Ahn B.O."/>
            <person name="Rhee S.Y."/>
            <person name="Sohng J.K."/>
        </authorList>
    </citation>
    <scope>NUCLEOTIDE SEQUENCE</scope>
    <source>
        <tissue evidence="1">Leaf</tissue>
    </source>
</reference>
<proteinExistence type="predicted"/>
<dbReference type="Gene3D" id="2.30.30.100">
    <property type="match status" value="1"/>
</dbReference>
<organism evidence="1 2">
    <name type="scientific">Senna tora</name>
    <dbReference type="NCBI Taxonomy" id="362788"/>
    <lineage>
        <taxon>Eukaryota</taxon>
        <taxon>Viridiplantae</taxon>
        <taxon>Streptophyta</taxon>
        <taxon>Embryophyta</taxon>
        <taxon>Tracheophyta</taxon>
        <taxon>Spermatophyta</taxon>
        <taxon>Magnoliopsida</taxon>
        <taxon>eudicotyledons</taxon>
        <taxon>Gunneridae</taxon>
        <taxon>Pentapetalae</taxon>
        <taxon>rosids</taxon>
        <taxon>fabids</taxon>
        <taxon>Fabales</taxon>
        <taxon>Fabaceae</taxon>
        <taxon>Caesalpinioideae</taxon>
        <taxon>Cassia clade</taxon>
        <taxon>Senna</taxon>
    </lineage>
</organism>
<dbReference type="EMBL" id="JAAIUW010000008">
    <property type="protein sequence ID" value="KAF7821228.1"/>
    <property type="molecule type" value="Genomic_DNA"/>
</dbReference>
<dbReference type="GO" id="GO:1990904">
    <property type="term" value="C:ribonucleoprotein complex"/>
    <property type="evidence" value="ECO:0007669"/>
    <property type="project" value="UniProtKB-KW"/>
</dbReference>
<comment type="caution">
    <text evidence="1">The sequence shown here is derived from an EMBL/GenBank/DDBJ whole genome shotgun (WGS) entry which is preliminary data.</text>
</comment>
<protein>
    <submittedName>
        <fullName evidence="1">Small nuclear ribonucleoprotein E-like</fullName>
    </submittedName>
</protein>
<name>A0A834TFK7_9FABA</name>
<evidence type="ECO:0000313" key="2">
    <source>
        <dbReference type="Proteomes" id="UP000634136"/>
    </source>
</evidence>
<keyword evidence="2" id="KW-1185">Reference proteome</keyword>
<keyword evidence="1" id="KW-0687">Ribonucleoprotein</keyword>
<gene>
    <name evidence="1" type="ORF">G2W53_026683</name>
</gene>
<evidence type="ECO:0000313" key="1">
    <source>
        <dbReference type="EMBL" id="KAF7821228.1"/>
    </source>
</evidence>
<accession>A0A834TFK7</accession>
<sequence>MLGIGRRPKLGKEKIKHKKARIQIWLFEQKNLRIEGRIIEASDLKAKLETCEAEK</sequence>